<name>A0A4R3V114_9BURK</name>
<dbReference type="InterPro" id="IPR036249">
    <property type="entry name" value="Thioredoxin-like_sf"/>
</dbReference>
<evidence type="ECO:0000256" key="1">
    <source>
        <dbReference type="ARBA" id="ARBA00010996"/>
    </source>
</evidence>
<keyword evidence="7" id="KW-1185">Reference proteome</keyword>
<dbReference type="OrthoDB" id="9790194at2"/>
<dbReference type="AlphaFoldDB" id="A0A4R3V114"/>
<dbReference type="InterPro" id="IPR003782">
    <property type="entry name" value="SCO1/SenC"/>
</dbReference>
<comment type="caution">
    <text evidence="6">The sequence shown here is derived from an EMBL/GenBank/DDBJ whole genome shotgun (WGS) entry which is preliminary data.</text>
</comment>
<dbReference type="Gene3D" id="3.40.30.10">
    <property type="entry name" value="Glutaredoxin"/>
    <property type="match status" value="1"/>
</dbReference>
<dbReference type="PANTHER" id="PTHR12151">
    <property type="entry name" value="ELECTRON TRANSPORT PROTIN SCO1/SENC FAMILY MEMBER"/>
    <property type="match status" value="1"/>
</dbReference>
<organism evidence="6 7">
    <name type="scientific">Paracandidimonas soli</name>
    <dbReference type="NCBI Taxonomy" id="1917182"/>
    <lineage>
        <taxon>Bacteria</taxon>
        <taxon>Pseudomonadati</taxon>
        <taxon>Pseudomonadota</taxon>
        <taxon>Betaproteobacteria</taxon>
        <taxon>Burkholderiales</taxon>
        <taxon>Alcaligenaceae</taxon>
        <taxon>Paracandidimonas</taxon>
    </lineage>
</organism>
<feature type="domain" description="Thioredoxin" evidence="5">
    <location>
        <begin position="44"/>
        <end position="204"/>
    </location>
</feature>
<proteinExistence type="inferred from homology"/>
<reference evidence="6 7" key="1">
    <citation type="submission" date="2019-03" db="EMBL/GenBank/DDBJ databases">
        <title>Genomic Encyclopedia of Type Strains, Phase IV (KMG-IV): sequencing the most valuable type-strain genomes for metagenomic binning, comparative biology and taxonomic classification.</title>
        <authorList>
            <person name="Goeker M."/>
        </authorList>
    </citation>
    <scope>NUCLEOTIDE SEQUENCE [LARGE SCALE GENOMIC DNA]</scope>
    <source>
        <strain evidence="6 7">DSM 100048</strain>
    </source>
</reference>
<feature type="binding site" evidence="3">
    <location>
        <position position="169"/>
    </location>
    <ligand>
        <name>Cu cation</name>
        <dbReference type="ChEBI" id="CHEBI:23378"/>
    </ligand>
</feature>
<keyword evidence="2 3" id="KW-0186">Copper</keyword>
<dbReference type="InterPro" id="IPR013766">
    <property type="entry name" value="Thioredoxin_domain"/>
</dbReference>
<evidence type="ECO:0000259" key="5">
    <source>
        <dbReference type="PROSITE" id="PS51352"/>
    </source>
</evidence>
<dbReference type="SUPFAM" id="SSF52833">
    <property type="entry name" value="Thioredoxin-like"/>
    <property type="match status" value="1"/>
</dbReference>
<evidence type="ECO:0000256" key="3">
    <source>
        <dbReference type="PIRSR" id="PIRSR603782-1"/>
    </source>
</evidence>
<evidence type="ECO:0000256" key="2">
    <source>
        <dbReference type="ARBA" id="ARBA00023008"/>
    </source>
</evidence>
<keyword evidence="4" id="KW-1015">Disulfide bond</keyword>
<dbReference type="EMBL" id="SMBX01000005">
    <property type="protein sequence ID" value="TCU98415.1"/>
    <property type="molecule type" value="Genomic_DNA"/>
</dbReference>
<feature type="disulfide bond" description="Redox-active" evidence="4">
    <location>
        <begin position="82"/>
        <end position="86"/>
    </location>
</feature>
<dbReference type="Pfam" id="PF02630">
    <property type="entry name" value="SCO1-SenC"/>
    <property type="match status" value="1"/>
</dbReference>
<protein>
    <submittedName>
        <fullName evidence="6">Protein SCO1/2</fullName>
    </submittedName>
</protein>
<dbReference type="FunFam" id="3.40.30.10:FF:000013">
    <property type="entry name" value="Blast:Protein SCO1 homolog, mitochondrial"/>
    <property type="match status" value="1"/>
</dbReference>
<dbReference type="Proteomes" id="UP000294692">
    <property type="component" value="Unassembled WGS sequence"/>
</dbReference>
<dbReference type="PROSITE" id="PS51352">
    <property type="entry name" value="THIOREDOXIN_2"/>
    <property type="match status" value="1"/>
</dbReference>
<evidence type="ECO:0000256" key="4">
    <source>
        <dbReference type="PIRSR" id="PIRSR603782-2"/>
    </source>
</evidence>
<dbReference type="RefSeq" id="WP_132477080.1">
    <property type="nucleotide sequence ID" value="NZ_JBHRVM010000001.1"/>
</dbReference>
<dbReference type="GO" id="GO:0046872">
    <property type="term" value="F:metal ion binding"/>
    <property type="evidence" value="ECO:0007669"/>
    <property type="project" value="UniProtKB-KW"/>
</dbReference>
<evidence type="ECO:0000313" key="7">
    <source>
        <dbReference type="Proteomes" id="UP000294692"/>
    </source>
</evidence>
<feature type="binding site" evidence="3">
    <location>
        <position position="82"/>
    </location>
    <ligand>
        <name>Cu cation</name>
        <dbReference type="ChEBI" id="CHEBI:23378"/>
    </ligand>
</feature>
<sequence>MSLPILPHAITRRRLLVGGTAAMALALAGCDASPKLENLNGLDLSDVDFGADFQLTDHKGQRRTLADFKGSVLLVFFGFTQCPDVCPTALFRATEVKELLGEEGKRIQVAFITIDPERDTPDVLEAYVTAFDPEFVGLYGSLEETQKTARDFKVFYAKVPTGSSYTMDHTALTYVYDAKGKLRLALRHNQTAEEYAEDIRQVLALG</sequence>
<gene>
    <name evidence="6" type="ORF">EV686_105112</name>
</gene>
<accession>A0A4R3V114</accession>
<keyword evidence="3" id="KW-0479">Metal-binding</keyword>
<evidence type="ECO:0000313" key="6">
    <source>
        <dbReference type="EMBL" id="TCU98415.1"/>
    </source>
</evidence>
<dbReference type="PANTHER" id="PTHR12151:SF25">
    <property type="entry name" value="LINALOOL DEHYDRATASE_ISOMERASE DOMAIN-CONTAINING PROTEIN"/>
    <property type="match status" value="1"/>
</dbReference>
<feature type="binding site" evidence="3">
    <location>
        <position position="86"/>
    </location>
    <ligand>
        <name>Cu cation</name>
        <dbReference type="ChEBI" id="CHEBI:23378"/>
    </ligand>
</feature>
<dbReference type="CDD" id="cd02968">
    <property type="entry name" value="SCO"/>
    <property type="match status" value="1"/>
</dbReference>
<comment type="similarity">
    <text evidence="1">Belongs to the SCO1/2 family.</text>
</comment>